<organism evidence="2 3">
    <name type="scientific">Mycobacterium innocens</name>
    <dbReference type="NCBI Taxonomy" id="2341083"/>
    <lineage>
        <taxon>Bacteria</taxon>
        <taxon>Bacillati</taxon>
        <taxon>Actinomycetota</taxon>
        <taxon>Actinomycetes</taxon>
        <taxon>Mycobacteriales</taxon>
        <taxon>Mycobacteriaceae</taxon>
        <taxon>Mycobacterium</taxon>
    </lineage>
</organism>
<keyword evidence="3" id="KW-1185">Reference proteome</keyword>
<dbReference type="Proteomes" id="UP000267289">
    <property type="component" value="Unassembled WGS sequence"/>
</dbReference>
<feature type="region of interest" description="Disordered" evidence="1">
    <location>
        <begin position="243"/>
        <end position="337"/>
    </location>
</feature>
<dbReference type="RefSeq" id="WP_075542010.1">
    <property type="nucleotide sequence ID" value="NZ_UPHQ01000165.1"/>
</dbReference>
<evidence type="ECO:0000313" key="3">
    <source>
        <dbReference type="Proteomes" id="UP000267289"/>
    </source>
</evidence>
<evidence type="ECO:0000313" key="2">
    <source>
        <dbReference type="EMBL" id="VBA40699.1"/>
    </source>
</evidence>
<feature type="compositionally biased region" description="Basic and acidic residues" evidence="1">
    <location>
        <begin position="327"/>
        <end position="337"/>
    </location>
</feature>
<name>A0A498Q6U3_9MYCO</name>
<accession>A0A498Q6U3</accession>
<dbReference type="AlphaFoldDB" id="A0A498Q6U3"/>
<sequence>MSERGQSLFGRVAAKVRREVPVEQIRPVLDAGGGAYEEIVAADRLRTDLVSAGLSPLTMSPAESGQLLCSWVAYALQSLADAFVEAEERSGPPPSPGFLTAVTADQVRLIAVAVPPWIARARRAAADPGYDVAGDVPLPATLPPWVQVEPCPLSHPTGMRNAAATMFERRQLAMADFERATSSHAGVQSDMRARVAALQALLDATPGSVRGSLRAREHEAAEVALRELVNRCFELGQMLSRPRLLRGRSRPPGRTAPQPPVPRRPVADRPDSFYGHHAGYDHHGGHQRSKSRAWRSTTTSRMKPRRTVAAPQGSELSSGGAVGGHGPESRQHHEHRE</sequence>
<proteinExistence type="predicted"/>
<dbReference type="EMBL" id="UPHQ01000165">
    <property type="protein sequence ID" value="VBA40699.1"/>
    <property type="molecule type" value="Genomic_DNA"/>
</dbReference>
<reference evidence="2 3" key="1">
    <citation type="submission" date="2018-09" db="EMBL/GenBank/DDBJ databases">
        <authorList>
            <person name="Tagini F."/>
        </authorList>
    </citation>
    <scope>NUCLEOTIDE SEQUENCE [LARGE SCALE GENOMIC DNA]</scope>
    <source>
        <strain evidence="2 3">MK13</strain>
    </source>
</reference>
<evidence type="ECO:0000256" key="1">
    <source>
        <dbReference type="SAM" id="MobiDB-lite"/>
    </source>
</evidence>
<protein>
    <submittedName>
        <fullName evidence="2">Uncharacterized protein</fullName>
    </submittedName>
</protein>
<gene>
    <name evidence="2" type="ORF">LAUMK13_03189</name>
</gene>